<evidence type="ECO:0000313" key="1">
    <source>
        <dbReference type="EMBL" id="SJN21751.1"/>
    </source>
</evidence>
<evidence type="ECO:0008006" key="3">
    <source>
        <dbReference type="Google" id="ProtNLM"/>
    </source>
</evidence>
<evidence type="ECO:0000313" key="2">
    <source>
        <dbReference type="Proteomes" id="UP000188342"/>
    </source>
</evidence>
<gene>
    <name evidence="1" type="ORF">FM114_02965</name>
</gene>
<dbReference type="Pfam" id="PF13787">
    <property type="entry name" value="HXXEE"/>
    <property type="match status" value="1"/>
</dbReference>
<sequence>MNNRDKAWAWTAGLIAIHQAEEVLVSVDDWFRRVGTTGSPWLDRHIDGNWMADHKASKRLAAQAAQTTALMMAWRLSRDSDLATRTLTSILVAGWSAAFGMHIAASIHTRTVMPGTSTSVIPGWLGSAIVMRQVRTLTNSADRPAPPPD</sequence>
<dbReference type="EMBL" id="FUKQ01000011">
    <property type="protein sequence ID" value="SJN21751.1"/>
    <property type="molecule type" value="Genomic_DNA"/>
</dbReference>
<reference evidence="1 2" key="1">
    <citation type="submission" date="2017-02" db="EMBL/GenBank/DDBJ databases">
        <authorList>
            <person name="Peterson S.W."/>
        </authorList>
    </citation>
    <scope>NUCLEOTIDE SEQUENCE [LARGE SCALE GENOMIC DNA]</scope>
    <source>
        <strain evidence="1 2">LSP_Lj1</strain>
    </source>
</reference>
<dbReference type="STRING" id="1255658.FM114_02965"/>
<dbReference type="Proteomes" id="UP000188342">
    <property type="component" value="Unassembled WGS sequence"/>
</dbReference>
<keyword evidence="2" id="KW-1185">Reference proteome</keyword>
<dbReference type="RefSeq" id="WP_094763710.1">
    <property type="nucleotide sequence ID" value="NZ_FUKQ01000011.1"/>
</dbReference>
<name>A0A1R4IPD9_9ACTN</name>
<dbReference type="InterPro" id="IPR025671">
    <property type="entry name" value="HXXEE"/>
</dbReference>
<proteinExistence type="predicted"/>
<dbReference type="OrthoDB" id="3254460at2"/>
<protein>
    <recommendedName>
        <fullName evidence="3">HXXEE domain-containing protein</fullName>
    </recommendedName>
</protein>
<accession>A0A1R4IPD9</accession>
<organism evidence="1 2">
    <name type="scientific">Luteococcus japonicus LSP_Lj1</name>
    <dbReference type="NCBI Taxonomy" id="1255658"/>
    <lineage>
        <taxon>Bacteria</taxon>
        <taxon>Bacillati</taxon>
        <taxon>Actinomycetota</taxon>
        <taxon>Actinomycetes</taxon>
        <taxon>Propionibacteriales</taxon>
        <taxon>Propionibacteriaceae</taxon>
        <taxon>Luteococcus</taxon>
    </lineage>
</organism>
<dbReference type="AlphaFoldDB" id="A0A1R4IPD9"/>